<evidence type="ECO:0000313" key="2">
    <source>
        <dbReference type="Proteomes" id="UP001558535"/>
    </source>
</evidence>
<proteinExistence type="predicted"/>
<keyword evidence="2" id="KW-1185">Reference proteome</keyword>
<reference evidence="1 2" key="1">
    <citation type="submission" date="2024-07" db="EMBL/GenBank/DDBJ databases">
        <title>A survey of Mimosa microsymbionts across Brazilian biomes reveals a high diversity of Paraburkholderia nodulating endemic species, but also that Cupriavidus is common as a symbiont of widespread species.</title>
        <authorList>
            <person name="Rouws L."/>
            <person name="Barauna A."/>
            <person name="Beukes C."/>
            <person name="Rouws J.R.C."/>
            <person name="De Faria S.M."/>
            <person name="Gross E."/>
            <person name="Bueno Dos Reis Junior F."/>
            <person name="Simon M.F."/>
            <person name="Maluk M."/>
            <person name="Odee D.W."/>
            <person name="Kenicer G."/>
            <person name="Young J.P.W."/>
            <person name="Reis V.M."/>
            <person name="Zilli J."/>
            <person name="James E.K."/>
        </authorList>
    </citation>
    <scope>NUCLEOTIDE SEQUENCE [LARGE SCALE GENOMIC DNA]</scope>
    <source>
        <strain evidence="1 2">BR14375</strain>
    </source>
</reference>
<sequence>MGICMEYPRDNPAETGICLCATPTHDEASMKLARRKVHTNRAPEYAPK</sequence>
<name>A0ABV3W789_9BURK</name>
<protein>
    <submittedName>
        <fullName evidence="1">Uncharacterized protein</fullName>
    </submittedName>
</protein>
<comment type="caution">
    <text evidence="1">The sequence shown here is derived from an EMBL/GenBank/DDBJ whole genome shotgun (WGS) entry which is preliminary data.</text>
</comment>
<dbReference type="EMBL" id="JBFPKE010000001">
    <property type="protein sequence ID" value="MEX3749066.1"/>
    <property type="molecule type" value="Genomic_DNA"/>
</dbReference>
<accession>A0ABV3W789</accession>
<dbReference type="Proteomes" id="UP001558535">
    <property type="component" value="Unassembled WGS sequence"/>
</dbReference>
<evidence type="ECO:0000313" key="1">
    <source>
        <dbReference type="EMBL" id="MEX3749066.1"/>
    </source>
</evidence>
<gene>
    <name evidence="1" type="ORF">AB3X84_03495</name>
</gene>
<organism evidence="1 2">
    <name type="scientific">Paraburkholderia phenoliruptrix</name>
    <dbReference type="NCBI Taxonomy" id="252970"/>
    <lineage>
        <taxon>Bacteria</taxon>
        <taxon>Pseudomonadati</taxon>
        <taxon>Pseudomonadota</taxon>
        <taxon>Betaproteobacteria</taxon>
        <taxon>Burkholderiales</taxon>
        <taxon>Burkholderiaceae</taxon>
        <taxon>Paraburkholderia</taxon>
    </lineage>
</organism>
<dbReference type="RefSeq" id="WP_368576791.1">
    <property type="nucleotide sequence ID" value="NZ_JBFPKC010000002.1"/>
</dbReference>